<evidence type="ECO:0000313" key="2">
    <source>
        <dbReference type="Proteomes" id="UP001186944"/>
    </source>
</evidence>
<comment type="caution">
    <text evidence="1">The sequence shown here is derived from an EMBL/GenBank/DDBJ whole genome shotgun (WGS) entry which is preliminary data.</text>
</comment>
<name>A0AA88YJ35_PINIB</name>
<keyword evidence="2" id="KW-1185">Reference proteome</keyword>
<reference evidence="1" key="1">
    <citation type="submission" date="2019-08" db="EMBL/GenBank/DDBJ databases">
        <title>The improved chromosome-level genome for the pearl oyster Pinctada fucata martensii using PacBio sequencing and Hi-C.</title>
        <authorList>
            <person name="Zheng Z."/>
        </authorList>
    </citation>
    <scope>NUCLEOTIDE SEQUENCE</scope>
    <source>
        <strain evidence="1">ZZ-2019</strain>
        <tissue evidence="1">Adductor muscle</tissue>
    </source>
</reference>
<dbReference type="AlphaFoldDB" id="A0AA88YJ35"/>
<protein>
    <recommendedName>
        <fullName evidence="3">Tesmin/TSO1-like CXC domain-containing protein</fullName>
    </recommendedName>
</protein>
<accession>A0AA88YJ35</accession>
<organism evidence="1 2">
    <name type="scientific">Pinctada imbricata</name>
    <name type="common">Atlantic pearl-oyster</name>
    <name type="synonym">Pinctada martensii</name>
    <dbReference type="NCBI Taxonomy" id="66713"/>
    <lineage>
        <taxon>Eukaryota</taxon>
        <taxon>Metazoa</taxon>
        <taxon>Spiralia</taxon>
        <taxon>Lophotrochozoa</taxon>
        <taxon>Mollusca</taxon>
        <taxon>Bivalvia</taxon>
        <taxon>Autobranchia</taxon>
        <taxon>Pteriomorphia</taxon>
        <taxon>Pterioida</taxon>
        <taxon>Pterioidea</taxon>
        <taxon>Pteriidae</taxon>
        <taxon>Pinctada</taxon>
    </lineage>
</organism>
<evidence type="ECO:0000313" key="1">
    <source>
        <dbReference type="EMBL" id="KAK3106543.1"/>
    </source>
</evidence>
<dbReference type="PANTHER" id="PTHR46704">
    <property type="entry name" value="CXC DOMAIN-CONTAINING PROTEIN-RELATED"/>
    <property type="match status" value="1"/>
</dbReference>
<sequence>MENLPDEVLERFRNGEHVMRHKTGLWNAIWSDMFIETTFMRYGHGPGGLIGLTLNPHALKRWALSLHICSKVLKDLGEMRDIADDHHVTHHKEESPARMASDAADREKLRQKLSSCIDPLATEEHSGKLINIVSGRVSPDSVNVDNALEIGKKQMSEFEQSLPNGFYNTLSKRVVTMSVGRKSVKVGDCEVYDTQMIYARVMGLLSTRELDLKELLSHELSPIPPSMFDDKGDLRIATSKSALKRKLQIIQSTRKSGTADVIIIDGCAVLWSIHWPSSGTVQDFVYSFWSYISQKLNTSDVYLIFDRYRQYSIKDSARISRKASSGQAHKLCLNTPLPAQSVVLSVTENKVQLIDIICNQTIQYASDESKNHTLLITGSHEAPTEVTKGVQIQRTDLRTNHEEADVIIPNQLMYAVSCGCKDITVICDDTDVFVLLLHFYDLKQLDCELHMEGTTAERTIIDIAATAKTHSAIIPQLLAAHALSGCDTVARYNGIGKVKVVQKLLKGYSLTNFGEVNSDFEEVVTEATEFIGACYGQKNLDSMSDVRFSIWLNKMGNKNAKNTPKLQCLPPTTEAFRENVKRAHFQACIWKSALDSSPPNLDTLMFGWTKDEHQKMLIPIAIPSSQSPVPTSVLQMIRCGCSSNLPCATNKCGCFSAQLSCTVFCKCFRTGNCQSRWTKETGNCSGVEDACNTDNDDENDE</sequence>
<dbReference type="Proteomes" id="UP001186944">
    <property type="component" value="Unassembled WGS sequence"/>
</dbReference>
<evidence type="ECO:0008006" key="3">
    <source>
        <dbReference type="Google" id="ProtNLM"/>
    </source>
</evidence>
<proteinExistence type="predicted"/>
<dbReference type="EMBL" id="VSWD01000003">
    <property type="protein sequence ID" value="KAK3106543.1"/>
    <property type="molecule type" value="Genomic_DNA"/>
</dbReference>
<gene>
    <name evidence="1" type="ORF">FSP39_022295</name>
</gene>
<dbReference type="PANTHER" id="PTHR46704:SF1">
    <property type="entry name" value="TELOMERE LENGTH REGULATION PROTEIN TEL2 HOMOLOG"/>
    <property type="match status" value="1"/>
</dbReference>